<accession>A0A834I811</accession>
<dbReference type="Proteomes" id="UP000625711">
    <property type="component" value="Unassembled WGS sequence"/>
</dbReference>
<protein>
    <submittedName>
        <fullName evidence="1">Uncharacterized protein</fullName>
    </submittedName>
</protein>
<evidence type="ECO:0000313" key="2">
    <source>
        <dbReference type="Proteomes" id="UP000625711"/>
    </source>
</evidence>
<comment type="caution">
    <text evidence="1">The sequence shown here is derived from an EMBL/GenBank/DDBJ whole genome shotgun (WGS) entry which is preliminary data.</text>
</comment>
<dbReference type="EMBL" id="JAACXV010013552">
    <property type="protein sequence ID" value="KAF7273145.1"/>
    <property type="molecule type" value="Genomic_DNA"/>
</dbReference>
<evidence type="ECO:0000313" key="1">
    <source>
        <dbReference type="EMBL" id="KAF7273145.1"/>
    </source>
</evidence>
<keyword evidence="2" id="KW-1185">Reference proteome</keyword>
<reference evidence="1" key="1">
    <citation type="submission" date="2020-08" db="EMBL/GenBank/DDBJ databases">
        <title>Genome sequencing and assembly of the red palm weevil Rhynchophorus ferrugineus.</title>
        <authorList>
            <person name="Dias G.B."/>
            <person name="Bergman C.M."/>
            <person name="Manee M."/>
        </authorList>
    </citation>
    <scope>NUCLEOTIDE SEQUENCE</scope>
    <source>
        <strain evidence="1">AA-2017</strain>
        <tissue evidence="1">Whole larva</tissue>
    </source>
</reference>
<proteinExistence type="predicted"/>
<name>A0A834I811_RHYFE</name>
<dbReference type="AlphaFoldDB" id="A0A834I811"/>
<organism evidence="1 2">
    <name type="scientific">Rhynchophorus ferrugineus</name>
    <name type="common">Red palm weevil</name>
    <name type="synonym">Curculio ferrugineus</name>
    <dbReference type="NCBI Taxonomy" id="354439"/>
    <lineage>
        <taxon>Eukaryota</taxon>
        <taxon>Metazoa</taxon>
        <taxon>Ecdysozoa</taxon>
        <taxon>Arthropoda</taxon>
        <taxon>Hexapoda</taxon>
        <taxon>Insecta</taxon>
        <taxon>Pterygota</taxon>
        <taxon>Neoptera</taxon>
        <taxon>Endopterygota</taxon>
        <taxon>Coleoptera</taxon>
        <taxon>Polyphaga</taxon>
        <taxon>Cucujiformia</taxon>
        <taxon>Curculionidae</taxon>
        <taxon>Dryophthorinae</taxon>
        <taxon>Rhynchophorus</taxon>
    </lineage>
</organism>
<sequence>MGIKKSDIRAIEMKQCLCVTANVHGGMLQTSLTIGAIACPADAGGGVTATPISLSTDVKVEPAAWLSAEPSAIPSLAHTQKCK</sequence>
<gene>
    <name evidence="1" type="ORF">GWI33_014139</name>
</gene>